<dbReference type="AlphaFoldDB" id="A0A317GGU1"/>
<evidence type="ECO:0000313" key="2">
    <source>
        <dbReference type="Proteomes" id="UP000245866"/>
    </source>
</evidence>
<reference evidence="1 2" key="1">
    <citation type="journal article" date="2018" name="Front. Microbiol.">
        <title>Comparative Genomics of the Herbivore Gut Symbiont Lactobacillus reuteri Reveals Genetic Diversity and Lifestyle Adaptation.</title>
        <authorList>
            <person name="Zhao J."/>
        </authorList>
    </citation>
    <scope>NUCLEOTIDE SEQUENCE [LARGE SCALE GENOMIC DNA]</scope>
    <source>
        <strain evidence="1 2">LR12</strain>
    </source>
</reference>
<dbReference type="EMBL" id="QGHS01000212">
    <property type="protein sequence ID" value="PWT44910.1"/>
    <property type="molecule type" value="Genomic_DNA"/>
</dbReference>
<proteinExistence type="predicted"/>
<accession>A0A317GGU1</accession>
<protein>
    <submittedName>
        <fullName evidence="1">Uncharacterized protein</fullName>
    </submittedName>
</protein>
<comment type="caution">
    <text evidence="1">The sequence shown here is derived from an EMBL/GenBank/DDBJ whole genome shotgun (WGS) entry which is preliminary data.</text>
</comment>
<name>A0A317GGU1_LIMRT</name>
<evidence type="ECO:0000313" key="1">
    <source>
        <dbReference type="EMBL" id="PWT44910.1"/>
    </source>
</evidence>
<gene>
    <name evidence="1" type="ORF">DKZ23_10180</name>
</gene>
<dbReference type="Proteomes" id="UP000245866">
    <property type="component" value="Unassembled WGS sequence"/>
</dbReference>
<sequence>MNKERLKRPKTGIEGVQIGHLYFCFKLKKLTTIMIAVSSQSKLILKNIFHQLGWEILIGSEFDD</sequence>
<organism evidence="1 2">
    <name type="scientific">Limosilactobacillus reuteri</name>
    <name type="common">Lactobacillus reuteri</name>
    <dbReference type="NCBI Taxonomy" id="1598"/>
    <lineage>
        <taxon>Bacteria</taxon>
        <taxon>Bacillati</taxon>
        <taxon>Bacillota</taxon>
        <taxon>Bacilli</taxon>
        <taxon>Lactobacillales</taxon>
        <taxon>Lactobacillaceae</taxon>
        <taxon>Limosilactobacillus</taxon>
    </lineage>
</organism>